<protein>
    <recommendedName>
        <fullName evidence="4">Nodulation protein NopA</fullName>
    </recommendedName>
</protein>
<sequence>MADTVGGVNGAAGGATAAGATGSTSDSGNFQAQLAELKRVSEEAQAKSIELRKLSTVLSSDKKVADERVQ</sequence>
<dbReference type="RefSeq" id="WP_270169890.1">
    <property type="nucleotide sequence ID" value="NZ_CP089391.1"/>
</dbReference>
<proteinExistence type="predicted"/>
<name>A0ABY7MSJ4_9BRAD</name>
<accession>A0ABY7MSJ4</accession>
<reference evidence="2" key="1">
    <citation type="submission" date="2021-12" db="EMBL/GenBank/DDBJ databases">
        <title>Bradyrhizobium xenonodulans sp. nov.</title>
        <authorList>
            <person name="Claassens R."/>
            <person name="Venter S.N."/>
            <person name="Beukes C.W."/>
            <person name="Stepkowski T."/>
            <person name="Steenkamp E.T."/>
        </authorList>
    </citation>
    <scope>NUCLEOTIDE SEQUENCE</scope>
    <source>
        <strain evidence="2">14AB</strain>
    </source>
</reference>
<evidence type="ECO:0008006" key="4">
    <source>
        <dbReference type="Google" id="ProtNLM"/>
    </source>
</evidence>
<keyword evidence="3" id="KW-1185">Reference proteome</keyword>
<dbReference type="EMBL" id="CP089391">
    <property type="protein sequence ID" value="WBL81368.1"/>
    <property type="molecule type" value="Genomic_DNA"/>
</dbReference>
<feature type="region of interest" description="Disordered" evidence="1">
    <location>
        <begin position="1"/>
        <end position="29"/>
    </location>
</feature>
<evidence type="ECO:0000313" key="2">
    <source>
        <dbReference type="EMBL" id="WBL81368.1"/>
    </source>
</evidence>
<evidence type="ECO:0000313" key="3">
    <source>
        <dbReference type="Proteomes" id="UP001179614"/>
    </source>
</evidence>
<feature type="compositionally biased region" description="Low complexity" evidence="1">
    <location>
        <begin position="14"/>
        <end position="29"/>
    </location>
</feature>
<evidence type="ECO:0000256" key="1">
    <source>
        <dbReference type="SAM" id="MobiDB-lite"/>
    </source>
</evidence>
<dbReference type="Proteomes" id="UP001179614">
    <property type="component" value="Chromosome"/>
</dbReference>
<gene>
    <name evidence="2" type="ORF">I3J27_13420</name>
</gene>
<organism evidence="2 3">
    <name type="scientific">Bradyrhizobium xenonodulans</name>
    <dbReference type="NCBI Taxonomy" id="2736875"/>
    <lineage>
        <taxon>Bacteria</taxon>
        <taxon>Pseudomonadati</taxon>
        <taxon>Pseudomonadota</taxon>
        <taxon>Alphaproteobacteria</taxon>
        <taxon>Hyphomicrobiales</taxon>
        <taxon>Nitrobacteraceae</taxon>
        <taxon>Bradyrhizobium</taxon>
    </lineage>
</organism>